<dbReference type="InterPro" id="IPR033753">
    <property type="entry name" value="GCV_H/Fam206"/>
</dbReference>
<dbReference type="Gene3D" id="2.40.50.100">
    <property type="match status" value="1"/>
</dbReference>
<comment type="subunit">
    <text evidence="3">The glycine cleavage system is composed of four proteins: P, T, L and H.</text>
</comment>
<dbReference type="InterPro" id="IPR011053">
    <property type="entry name" value="Single_hybrid_motif"/>
</dbReference>
<comment type="cofactor">
    <cofactor evidence="3">
        <name>(R)-lipoate</name>
        <dbReference type="ChEBI" id="CHEBI:83088"/>
    </cofactor>
    <text evidence="3">Binds 1 lipoyl cofactor covalently.</text>
</comment>
<dbReference type="PROSITE" id="PS50968">
    <property type="entry name" value="BIOTINYL_LIPOYL"/>
    <property type="match status" value="1"/>
</dbReference>
<dbReference type="Proteomes" id="UP000426444">
    <property type="component" value="Chromosome"/>
</dbReference>
<accession>A0A6I6DED4</accession>
<feature type="modified residue" description="N6-lipoyllysine" evidence="3 4">
    <location>
        <position position="63"/>
    </location>
</feature>
<comment type="similarity">
    <text evidence="1 3">Belongs to the GcvH family.</text>
</comment>
<gene>
    <name evidence="3" type="primary">gcvH</name>
    <name evidence="6" type="ORF">SYNTR_0288</name>
</gene>
<comment type="function">
    <text evidence="3">The glycine cleavage system catalyzes the degradation of glycine. The H protein shuttles the methylamine group of glycine from the P protein to the T protein.</text>
</comment>
<dbReference type="EMBL" id="CP046457">
    <property type="protein sequence ID" value="QGT98881.1"/>
    <property type="molecule type" value="Genomic_DNA"/>
</dbReference>
<dbReference type="InterPro" id="IPR002930">
    <property type="entry name" value="GCV_H"/>
</dbReference>
<dbReference type="GO" id="GO:0005960">
    <property type="term" value="C:glycine cleavage complex"/>
    <property type="evidence" value="ECO:0007669"/>
    <property type="project" value="InterPro"/>
</dbReference>
<evidence type="ECO:0000313" key="7">
    <source>
        <dbReference type="Proteomes" id="UP000426444"/>
    </source>
</evidence>
<dbReference type="HAMAP" id="MF_00272">
    <property type="entry name" value="GcvH"/>
    <property type="match status" value="1"/>
</dbReference>
<dbReference type="PANTHER" id="PTHR11715">
    <property type="entry name" value="GLYCINE CLEAVAGE SYSTEM H PROTEIN"/>
    <property type="match status" value="1"/>
</dbReference>
<evidence type="ECO:0000256" key="4">
    <source>
        <dbReference type="PIRSR" id="PIRSR617453-50"/>
    </source>
</evidence>
<dbReference type="InterPro" id="IPR017453">
    <property type="entry name" value="GCV_H_sub"/>
</dbReference>
<keyword evidence="7" id="KW-1185">Reference proteome</keyword>
<dbReference type="GO" id="GO:0019464">
    <property type="term" value="P:glycine decarboxylation via glycine cleavage system"/>
    <property type="evidence" value="ECO:0007669"/>
    <property type="project" value="UniProtKB-UniRule"/>
</dbReference>
<dbReference type="CDD" id="cd06848">
    <property type="entry name" value="GCS_H"/>
    <property type="match status" value="1"/>
</dbReference>
<feature type="domain" description="Lipoyl-binding" evidence="5">
    <location>
        <begin position="22"/>
        <end position="102"/>
    </location>
</feature>
<dbReference type="NCBIfam" id="NF002270">
    <property type="entry name" value="PRK01202.1"/>
    <property type="match status" value="1"/>
</dbReference>
<evidence type="ECO:0000259" key="5">
    <source>
        <dbReference type="PROSITE" id="PS50968"/>
    </source>
</evidence>
<evidence type="ECO:0000256" key="3">
    <source>
        <dbReference type="HAMAP-Rule" id="MF_00272"/>
    </source>
</evidence>
<name>A0A6I6DED4_9FIRM</name>
<sequence>MNIPKDLYYSEEHEWVRVEEEKVYIGITDYAQSQLGDIVFVELPMVDEEVEVGGEVGVIESVKAVSDMYSPVSGKIVEVNEELETSPELLNEDCYQNFILVVQMDNPDDINELMSAEKYEKYCSELED</sequence>
<dbReference type="GO" id="GO:0005737">
    <property type="term" value="C:cytoplasm"/>
    <property type="evidence" value="ECO:0007669"/>
    <property type="project" value="TreeGrafter"/>
</dbReference>
<evidence type="ECO:0000256" key="1">
    <source>
        <dbReference type="ARBA" id="ARBA00009249"/>
    </source>
</evidence>
<keyword evidence="2 3" id="KW-0450">Lipoyl</keyword>
<dbReference type="InterPro" id="IPR000089">
    <property type="entry name" value="Biotin_lipoyl"/>
</dbReference>
<organism evidence="6 7">
    <name type="scientific">Candidatus Syntrophocurvum alkaliphilum</name>
    <dbReference type="NCBI Taxonomy" id="2293317"/>
    <lineage>
        <taxon>Bacteria</taxon>
        <taxon>Bacillati</taxon>
        <taxon>Bacillota</taxon>
        <taxon>Clostridia</taxon>
        <taxon>Eubacteriales</taxon>
        <taxon>Syntrophomonadaceae</taxon>
        <taxon>Candidatus Syntrophocurvum</taxon>
    </lineage>
</organism>
<dbReference type="PANTHER" id="PTHR11715:SF3">
    <property type="entry name" value="GLYCINE CLEAVAGE SYSTEM H PROTEIN-RELATED"/>
    <property type="match status" value="1"/>
</dbReference>
<dbReference type="Pfam" id="PF01597">
    <property type="entry name" value="GCV_H"/>
    <property type="match status" value="1"/>
</dbReference>
<dbReference type="GO" id="GO:0009249">
    <property type="term" value="P:protein lipoylation"/>
    <property type="evidence" value="ECO:0007669"/>
    <property type="project" value="TreeGrafter"/>
</dbReference>
<dbReference type="SUPFAM" id="SSF51230">
    <property type="entry name" value="Single hybrid motif"/>
    <property type="match status" value="1"/>
</dbReference>
<evidence type="ECO:0000313" key="6">
    <source>
        <dbReference type="EMBL" id="QGT98881.1"/>
    </source>
</evidence>
<dbReference type="KEGG" id="salq:SYNTR_0288"/>
<dbReference type="RefSeq" id="WP_156202830.1">
    <property type="nucleotide sequence ID" value="NZ_CP046457.1"/>
</dbReference>
<dbReference type="InterPro" id="IPR003016">
    <property type="entry name" value="2-oxoA_DH_lipoyl-BS"/>
</dbReference>
<proteinExistence type="inferred from homology"/>
<reference evidence="7" key="1">
    <citation type="journal article" date="2019" name="Microbiology">
        <title>Complete Genome Sequence of an Uncultured Bacterium of the Candidate Phylum Bipolaricaulota.</title>
        <authorList>
            <person name="Kadnikov V.V."/>
            <person name="Mardanov A.V."/>
            <person name="Beletsky A.V."/>
            <person name="Frank Y.A."/>
            <person name="Karnachuk O.V."/>
            <person name="Ravin N.V."/>
        </authorList>
    </citation>
    <scope>NUCLEOTIDE SEQUENCE [LARGE SCALE GENOMIC DNA]</scope>
</reference>
<protein>
    <recommendedName>
        <fullName evidence="3">Glycine cleavage system H protein</fullName>
    </recommendedName>
</protein>
<dbReference type="NCBIfam" id="TIGR00527">
    <property type="entry name" value="gcvH"/>
    <property type="match status" value="1"/>
</dbReference>
<evidence type="ECO:0000256" key="2">
    <source>
        <dbReference type="ARBA" id="ARBA00022823"/>
    </source>
</evidence>
<dbReference type="OrthoDB" id="9796712at2"/>
<dbReference type="PROSITE" id="PS00189">
    <property type="entry name" value="LIPOYL"/>
    <property type="match status" value="1"/>
</dbReference>
<dbReference type="AlphaFoldDB" id="A0A6I6DED4"/>